<reference evidence="2" key="1">
    <citation type="submission" date="2016-02" db="EMBL/GenBank/DDBJ databases">
        <title>Genome sequence of Bacillus trypoxylicola KCTC 13244(T).</title>
        <authorList>
            <person name="Jeong H."/>
            <person name="Park S.-H."/>
            <person name="Choi S.-K."/>
        </authorList>
    </citation>
    <scope>NUCLEOTIDE SEQUENCE [LARGE SCALE GENOMIC DNA]</scope>
    <source>
        <strain evidence="2">KCTC 13244</strain>
    </source>
</reference>
<sequence length="223" mass="25988">MTKSVYEFWLSQGKEKLRLPVLPEQLNIKNMYQNESVKVAKFGDLTVMNVPGAKEISFASFFPLNYSSICEYRNIPHPERVISIVEGWRKSNKPIRFMITKTKINLECSIETFDYFEGAKDIGDWDFTVTLKEYKFAKPRRIKQQVKKKVTTTTKRPSKPAPKTYTVKRGDTLWAIAVKNYGKGTEWKKIWNANKAALIKRDSRNNRQPGHWIHIGFKLVIPK</sequence>
<dbReference type="Pfam" id="PF01476">
    <property type="entry name" value="LysM"/>
    <property type="match status" value="1"/>
</dbReference>
<gene>
    <name evidence="2" type="ORF">AZF04_15370</name>
</gene>
<organism evidence="2 3">
    <name type="scientific">Alkalihalobacillus trypoxylicola</name>
    <dbReference type="NCBI Taxonomy" id="519424"/>
    <lineage>
        <taxon>Bacteria</taxon>
        <taxon>Bacillati</taxon>
        <taxon>Bacillota</taxon>
        <taxon>Bacilli</taxon>
        <taxon>Bacillales</taxon>
        <taxon>Bacillaceae</taxon>
        <taxon>Alkalihalobacillus</taxon>
    </lineage>
</organism>
<dbReference type="InterPro" id="IPR052196">
    <property type="entry name" value="Bact_Kbp"/>
</dbReference>
<feature type="domain" description="LysM" evidence="1">
    <location>
        <begin position="163"/>
        <end position="221"/>
    </location>
</feature>
<proteinExistence type="predicted"/>
<keyword evidence="3" id="KW-1185">Reference proteome</keyword>
<comment type="caution">
    <text evidence="2">The sequence shown here is derived from an EMBL/GenBank/DDBJ whole genome shotgun (WGS) entry which is preliminary data.</text>
</comment>
<evidence type="ECO:0000313" key="3">
    <source>
        <dbReference type="Proteomes" id="UP000075806"/>
    </source>
</evidence>
<name>A0A162EWC4_9BACI</name>
<evidence type="ECO:0000259" key="1">
    <source>
        <dbReference type="PROSITE" id="PS51782"/>
    </source>
</evidence>
<dbReference type="OrthoDB" id="9800780at2"/>
<dbReference type="AlphaFoldDB" id="A0A162EWC4"/>
<dbReference type="Proteomes" id="UP000075806">
    <property type="component" value="Unassembled WGS sequence"/>
</dbReference>
<dbReference type="PROSITE" id="PS51782">
    <property type="entry name" value="LYSM"/>
    <property type="match status" value="1"/>
</dbReference>
<dbReference type="Gene3D" id="3.10.350.10">
    <property type="entry name" value="LysM domain"/>
    <property type="match status" value="1"/>
</dbReference>
<accession>A0A162EWC4</accession>
<dbReference type="PANTHER" id="PTHR34700:SF4">
    <property type="entry name" value="PHAGE-LIKE ELEMENT PBSX PROTEIN XKDP"/>
    <property type="match status" value="1"/>
</dbReference>
<dbReference type="RefSeq" id="WP_061947701.1">
    <property type="nucleotide sequence ID" value="NZ_LTAO01000004.1"/>
</dbReference>
<dbReference type="EMBL" id="LTAO01000004">
    <property type="protein sequence ID" value="KYG33891.1"/>
    <property type="molecule type" value="Genomic_DNA"/>
</dbReference>
<dbReference type="InterPro" id="IPR018392">
    <property type="entry name" value="LysM"/>
</dbReference>
<dbReference type="InterPro" id="IPR036779">
    <property type="entry name" value="LysM_dom_sf"/>
</dbReference>
<dbReference type="STRING" id="519424.AZF04_15370"/>
<protein>
    <submittedName>
        <fullName evidence="2">Phage portal protein</fullName>
    </submittedName>
</protein>
<dbReference type="SUPFAM" id="SSF54106">
    <property type="entry name" value="LysM domain"/>
    <property type="match status" value="1"/>
</dbReference>
<evidence type="ECO:0000313" key="2">
    <source>
        <dbReference type="EMBL" id="KYG33891.1"/>
    </source>
</evidence>
<dbReference type="CDD" id="cd00118">
    <property type="entry name" value="LysM"/>
    <property type="match status" value="1"/>
</dbReference>
<dbReference type="PANTHER" id="PTHR34700">
    <property type="entry name" value="POTASSIUM BINDING PROTEIN KBP"/>
    <property type="match status" value="1"/>
</dbReference>
<dbReference type="SMART" id="SM00257">
    <property type="entry name" value="LysM"/>
    <property type="match status" value="1"/>
</dbReference>